<dbReference type="AlphaFoldDB" id="X1G982"/>
<organism evidence="1">
    <name type="scientific">marine sediment metagenome</name>
    <dbReference type="NCBI Taxonomy" id="412755"/>
    <lineage>
        <taxon>unclassified sequences</taxon>
        <taxon>metagenomes</taxon>
        <taxon>ecological metagenomes</taxon>
    </lineage>
</organism>
<accession>X1G982</accession>
<reference evidence="1" key="1">
    <citation type="journal article" date="2014" name="Front. Microbiol.">
        <title>High frequency of phylogenetically diverse reductive dehalogenase-homologous genes in deep subseafloor sedimentary metagenomes.</title>
        <authorList>
            <person name="Kawai M."/>
            <person name="Futagami T."/>
            <person name="Toyoda A."/>
            <person name="Takaki Y."/>
            <person name="Nishi S."/>
            <person name="Hori S."/>
            <person name="Arai W."/>
            <person name="Tsubouchi T."/>
            <person name="Morono Y."/>
            <person name="Uchiyama I."/>
            <person name="Ito T."/>
            <person name="Fujiyama A."/>
            <person name="Inagaki F."/>
            <person name="Takami H."/>
        </authorList>
    </citation>
    <scope>NUCLEOTIDE SEQUENCE</scope>
    <source>
        <strain evidence="1">Expedition CK06-06</strain>
    </source>
</reference>
<feature type="non-terminal residue" evidence="1">
    <location>
        <position position="37"/>
    </location>
</feature>
<evidence type="ECO:0000313" key="1">
    <source>
        <dbReference type="EMBL" id="GAH38134.1"/>
    </source>
</evidence>
<name>X1G982_9ZZZZ</name>
<dbReference type="EMBL" id="BARU01006875">
    <property type="protein sequence ID" value="GAH38134.1"/>
    <property type="molecule type" value="Genomic_DNA"/>
</dbReference>
<gene>
    <name evidence="1" type="ORF">S03H2_13548</name>
</gene>
<protein>
    <submittedName>
        <fullName evidence="1">Uncharacterized protein</fullName>
    </submittedName>
</protein>
<proteinExistence type="predicted"/>
<comment type="caution">
    <text evidence="1">The sequence shown here is derived from an EMBL/GenBank/DDBJ whole genome shotgun (WGS) entry which is preliminary data.</text>
</comment>
<sequence>MGMTGVQQVKEYLNKNPDPQFLERLRSGFVIKYKDLK</sequence>